<dbReference type="AlphaFoldDB" id="A0A9X6LGN5"/>
<dbReference type="Proteomes" id="UP000194816">
    <property type="component" value="Unassembled WGS sequence"/>
</dbReference>
<sequence>MNIIDLAFVRKQKTKENILITIPIIERVFEVNGELQFEVTGEKEIPIAWLEKE</sequence>
<evidence type="ECO:0000313" key="1">
    <source>
        <dbReference type="EMBL" id="OUB44285.1"/>
    </source>
</evidence>
<name>A0A9X6LGN5_BACUH</name>
<accession>A0A9X6LGN5</accession>
<evidence type="ECO:0000313" key="2">
    <source>
        <dbReference type="Proteomes" id="UP000194816"/>
    </source>
</evidence>
<gene>
    <name evidence="1" type="ORF">BK716_25665</name>
</gene>
<comment type="caution">
    <text evidence="1">The sequence shown here is derived from an EMBL/GenBank/DDBJ whole genome shotgun (WGS) entry which is preliminary data.</text>
</comment>
<protein>
    <submittedName>
        <fullName evidence="1">Uncharacterized protein</fullName>
    </submittedName>
</protein>
<organism evidence="1 2">
    <name type="scientific">Bacillus thuringiensis subsp. higo</name>
    <dbReference type="NCBI Taxonomy" id="132266"/>
    <lineage>
        <taxon>Bacteria</taxon>
        <taxon>Bacillati</taxon>
        <taxon>Bacillota</taxon>
        <taxon>Bacilli</taxon>
        <taxon>Bacillales</taxon>
        <taxon>Bacillaceae</taxon>
        <taxon>Bacillus</taxon>
        <taxon>Bacillus cereus group</taxon>
    </lineage>
</organism>
<proteinExistence type="predicted"/>
<dbReference type="EMBL" id="MOOK01000199">
    <property type="protein sequence ID" value="OUB44285.1"/>
    <property type="molecule type" value="Genomic_DNA"/>
</dbReference>
<reference evidence="1 2" key="1">
    <citation type="submission" date="2016-10" db="EMBL/GenBank/DDBJ databases">
        <title>Comparative genomics of Bacillus thuringiensis reveals a path to pathogens against multiple invertebrate hosts.</title>
        <authorList>
            <person name="Zheng J."/>
            <person name="Gao Q."/>
            <person name="Liu H."/>
            <person name="Peng D."/>
            <person name="Ruan L."/>
            <person name="Sun M."/>
        </authorList>
    </citation>
    <scope>NUCLEOTIDE SEQUENCE [LARGE SCALE GENOMIC DNA]</scope>
    <source>
        <strain evidence="1">BGSC 4AU1</strain>
    </source>
</reference>
<dbReference type="RefSeq" id="WP_088115367.1">
    <property type="nucleotide sequence ID" value="NZ_MOOK01000199.1"/>
</dbReference>